<accession>A0A0P6WTE7</accession>
<dbReference type="Gene3D" id="3.90.660.10">
    <property type="match status" value="1"/>
</dbReference>
<proteinExistence type="predicted"/>
<dbReference type="Gene3D" id="3.50.50.60">
    <property type="entry name" value="FAD/NAD(P)-binding domain"/>
    <property type="match status" value="1"/>
</dbReference>
<evidence type="ECO:0000256" key="3">
    <source>
        <dbReference type="PIRSR" id="PIRSR601613-1"/>
    </source>
</evidence>
<dbReference type="GO" id="GO:0001716">
    <property type="term" value="F:L-amino-acid oxidase activity"/>
    <property type="evidence" value="ECO:0007669"/>
    <property type="project" value="TreeGrafter"/>
</dbReference>
<evidence type="ECO:0000256" key="2">
    <source>
        <dbReference type="ARBA" id="ARBA00023002"/>
    </source>
</evidence>
<evidence type="ECO:0000313" key="6">
    <source>
        <dbReference type="Proteomes" id="UP000050514"/>
    </source>
</evidence>
<dbReference type="InterPro" id="IPR036188">
    <property type="entry name" value="FAD/NAD-bd_sf"/>
</dbReference>
<dbReference type="PATRIC" id="fig|360411.5.peg.1244"/>
<protein>
    <submittedName>
        <fullName evidence="5">Amine oxidase</fullName>
    </submittedName>
</protein>
<dbReference type="GO" id="GO:0009063">
    <property type="term" value="P:amino acid catabolic process"/>
    <property type="evidence" value="ECO:0007669"/>
    <property type="project" value="TreeGrafter"/>
</dbReference>
<evidence type="ECO:0000259" key="4">
    <source>
        <dbReference type="Pfam" id="PF01593"/>
    </source>
</evidence>
<organism evidence="5 6">
    <name type="scientific">Bellilinea caldifistulae</name>
    <dbReference type="NCBI Taxonomy" id="360411"/>
    <lineage>
        <taxon>Bacteria</taxon>
        <taxon>Bacillati</taxon>
        <taxon>Chloroflexota</taxon>
        <taxon>Anaerolineae</taxon>
        <taxon>Anaerolineales</taxon>
        <taxon>Anaerolineaceae</taxon>
        <taxon>Bellilinea</taxon>
    </lineage>
</organism>
<dbReference type="InterPro" id="IPR050281">
    <property type="entry name" value="Flavin_monoamine_oxidase"/>
</dbReference>
<evidence type="ECO:0000313" key="5">
    <source>
        <dbReference type="EMBL" id="KPL72462.1"/>
    </source>
</evidence>
<dbReference type="PANTHER" id="PTHR10742:SF342">
    <property type="entry name" value="AMINE OXIDASE"/>
    <property type="match status" value="1"/>
</dbReference>
<dbReference type="InterPro" id="IPR002937">
    <property type="entry name" value="Amino_oxidase"/>
</dbReference>
<feature type="binding site" evidence="3">
    <location>
        <begin position="80"/>
        <end position="83"/>
    </location>
    <ligand>
        <name>FAD</name>
        <dbReference type="ChEBI" id="CHEBI:57692"/>
    </ligand>
</feature>
<evidence type="ECO:0000256" key="1">
    <source>
        <dbReference type="ARBA" id="ARBA00001974"/>
    </source>
</evidence>
<dbReference type="InterPro" id="IPR001613">
    <property type="entry name" value="Flavin_amine_oxidase"/>
</dbReference>
<feature type="binding site" evidence="3">
    <location>
        <begin position="55"/>
        <end position="56"/>
    </location>
    <ligand>
        <name>FAD</name>
        <dbReference type="ChEBI" id="CHEBI:57692"/>
    </ligand>
</feature>
<dbReference type="SUPFAM" id="SSF54373">
    <property type="entry name" value="FAD-linked reductases, C-terminal domain"/>
    <property type="match status" value="1"/>
</dbReference>
<gene>
    <name evidence="5" type="ORF">AC812_15735</name>
</gene>
<dbReference type="EMBL" id="LGHJ01000023">
    <property type="protein sequence ID" value="KPL72462.1"/>
    <property type="molecule type" value="Genomic_DNA"/>
</dbReference>
<dbReference type="AlphaFoldDB" id="A0A0P6WTE7"/>
<feature type="binding site" evidence="3">
    <location>
        <position position="83"/>
    </location>
    <ligand>
        <name>substrate</name>
    </ligand>
</feature>
<dbReference type="PANTHER" id="PTHR10742">
    <property type="entry name" value="FLAVIN MONOAMINE OXIDASE"/>
    <property type="match status" value="1"/>
</dbReference>
<dbReference type="OrthoDB" id="25353at2"/>
<dbReference type="SUPFAM" id="SSF51905">
    <property type="entry name" value="FAD/NAD(P)-binding domain"/>
    <property type="match status" value="1"/>
</dbReference>
<keyword evidence="2" id="KW-0560">Oxidoreductase</keyword>
<dbReference type="RefSeq" id="WP_061916678.1">
    <property type="nucleotide sequence ID" value="NZ_DF967971.1"/>
</dbReference>
<reference evidence="5 6" key="1">
    <citation type="submission" date="2015-07" db="EMBL/GenBank/DDBJ databases">
        <title>Draft genome of Bellilinea caldifistulae DSM 17877.</title>
        <authorList>
            <person name="Hemp J."/>
            <person name="Ward L.M."/>
            <person name="Pace L.A."/>
            <person name="Fischer W.W."/>
        </authorList>
    </citation>
    <scope>NUCLEOTIDE SEQUENCE [LARGE SCALE GENOMIC DNA]</scope>
    <source>
        <strain evidence="5 6">GOMI-1</strain>
    </source>
</reference>
<comment type="caution">
    <text evidence="5">The sequence shown here is derived from an EMBL/GenBank/DDBJ whole genome shotgun (WGS) entry which is preliminary data.</text>
</comment>
<feature type="domain" description="Amine oxidase" evidence="4">
    <location>
        <begin position="35"/>
        <end position="470"/>
    </location>
</feature>
<dbReference type="Pfam" id="PF01593">
    <property type="entry name" value="Amino_oxidase"/>
    <property type="match status" value="1"/>
</dbReference>
<dbReference type="Gene3D" id="1.10.405.10">
    <property type="entry name" value="Guanine Nucleotide Dissociation Inhibitor, domain 1"/>
    <property type="match status" value="1"/>
</dbReference>
<comment type="cofactor">
    <cofactor evidence="1">
        <name>FAD</name>
        <dbReference type="ChEBI" id="CHEBI:57692"/>
    </cofactor>
</comment>
<dbReference type="PRINTS" id="PR00757">
    <property type="entry name" value="AMINEOXDASEF"/>
</dbReference>
<sequence>MNLKLLDESRYLEWINRGLPKTSQPQKVLIAGAGIAGLVAASELMRAGYEVQIIEAQQRVGGRILTLRHPFSDGLFAEAGAMRIPTNHSLTLAYINKFRLKTIPFINHNPLAFAYFNGKKIRMHEAEQTIEFFGFELTQAERQKSAEQLWLQTIQPFIRKVEKEGPDVWDSIVQEYDEYSVREFLEIKGWSEAAIERFGLLYNQEAIMNSSFLELLREEVGQYYKEMITIEGAMDQLPLSFLPELQENIWFGQKITAIEQSETSVTFHLRSIAGKHNVTGDFAILTLPFPVLRHIEIIPPFSPRKQKAIRQLHYDASAKIFLQFRRRFWEEEGIMGGGTVTDLAIRNMYYPQPRKSTPRGVLLASYTWGEDAQRWGSLPPAERLHQALENVTAIHPSAQDEFEVGDSYMWHDDEFAGGAFALFDPGQQTLLYDHIRHPEGRIYFAGEHTSLFHAWIQGAIESGLRAAFEITQTTASLTP</sequence>
<feature type="binding site" evidence="3">
    <location>
        <position position="447"/>
    </location>
    <ligand>
        <name>FAD</name>
        <dbReference type="ChEBI" id="CHEBI:57692"/>
    </ligand>
</feature>
<dbReference type="STRING" id="360411.AC812_15735"/>
<keyword evidence="6" id="KW-1185">Reference proteome</keyword>
<name>A0A0P6WTE7_9CHLR</name>
<dbReference type="Proteomes" id="UP000050514">
    <property type="component" value="Unassembled WGS sequence"/>
</dbReference>